<gene>
    <name evidence="3" type="ORF">MMA15_26490</name>
</gene>
<accession>A0ABS9T5I8</accession>
<dbReference type="PANTHER" id="PTHR43709">
    <property type="entry name" value="ACONITATE ISOMERASE-RELATED"/>
    <property type="match status" value="1"/>
</dbReference>
<evidence type="ECO:0000256" key="1">
    <source>
        <dbReference type="ARBA" id="ARBA00007673"/>
    </source>
</evidence>
<reference evidence="3" key="2">
    <citation type="journal article" date="2023" name="Int. J. Syst. Evol. Microbiol.">
        <title>Streptomyces marispadix sp. nov., isolated from marine beach sediment of the Northern Coast of Portugal.</title>
        <authorList>
            <person name="dos Santos J.D.N."/>
            <person name="Vitorino I.R."/>
            <person name="Kallscheuer N."/>
            <person name="Srivastava A."/>
            <person name="Krautwurst S."/>
            <person name="Marz M."/>
            <person name="Jogler C."/>
            <person name="Lobo Da Cunha A."/>
            <person name="Catita J."/>
            <person name="Goncalves H."/>
            <person name="Gonzalez I."/>
            <person name="Reyes F."/>
            <person name="Lage O.M."/>
        </authorList>
    </citation>
    <scope>NUCLEOTIDE SEQUENCE</scope>
    <source>
        <strain evidence="3">M600PL45_2</strain>
    </source>
</reference>
<reference evidence="3" key="1">
    <citation type="submission" date="2022-03" db="EMBL/GenBank/DDBJ databases">
        <authorList>
            <person name="Santos J.D.N."/>
            <person name="Kallscheuer N."/>
            <person name="Jogler C."/>
            <person name="Lage O.M."/>
        </authorList>
    </citation>
    <scope>NUCLEOTIDE SEQUENCE</scope>
    <source>
        <strain evidence="3">M600PL45_2</strain>
    </source>
</reference>
<name>A0ABS9T5I8_9ACTN</name>
<dbReference type="Gene3D" id="3.10.310.10">
    <property type="entry name" value="Diaminopimelate Epimerase, Chain A, domain 1"/>
    <property type="match status" value="2"/>
</dbReference>
<evidence type="ECO:0000313" key="4">
    <source>
        <dbReference type="Proteomes" id="UP001166784"/>
    </source>
</evidence>
<evidence type="ECO:0000256" key="2">
    <source>
        <dbReference type="ARBA" id="ARBA00023235"/>
    </source>
</evidence>
<keyword evidence="4" id="KW-1185">Reference proteome</keyword>
<protein>
    <submittedName>
        <fullName evidence="3">PrpF protein</fullName>
    </submittedName>
</protein>
<evidence type="ECO:0000313" key="3">
    <source>
        <dbReference type="EMBL" id="MCH6163820.1"/>
    </source>
</evidence>
<comment type="caution">
    <text evidence="3">The sequence shown here is derived from an EMBL/GenBank/DDBJ whole genome shotgun (WGS) entry which is preliminary data.</text>
</comment>
<comment type="similarity">
    <text evidence="1">Belongs to the PrpF family.</text>
</comment>
<dbReference type="PANTHER" id="PTHR43709:SF2">
    <property type="entry name" value="DUF453 DOMAIN PROTEIN (AFU_ORTHOLOGUE AFUA_6G00360)"/>
    <property type="match status" value="1"/>
</dbReference>
<keyword evidence="2" id="KW-0413">Isomerase</keyword>
<sequence length="380" mass="39316">MSGGVPAVLMRGGTSKGVFLHARDVPPPGPRRDALVLDLMGSPDPMQIDGLGGTYSSTSKVMIVEPGPDSGVSYWFGQVGVDSPTVDWSGNCGNLTTAVAAFAVDEGLVPAVSPVTSVLLFNRNTDVWVEAEVPVENGRVRTHGTQRVAGVPRPGAPIATHYQDPAGSVTGRLLPTGRGLDVLDLPEGRLRVSVVDAASAFVFALAADLDVVTRARTVAQMNADEQLLERIESVRGAAARLMGSVERAEDAARLSPAVPRIVLVAPGGDVAVADLDVVAVSMGAVHRALPMTAALCLAAAARIPGTVVNAAARTDGCGKALRIAHPLGEVEAVSDVDSPADDAPAIRSVGVVRTARRLMKGTVYPFDEELTAADAEAEFE</sequence>
<dbReference type="InterPro" id="IPR007400">
    <property type="entry name" value="PrpF-like"/>
</dbReference>
<dbReference type="Proteomes" id="UP001166784">
    <property type="component" value="Unassembled WGS sequence"/>
</dbReference>
<proteinExistence type="inferred from homology"/>
<dbReference type="EMBL" id="JAKWJU010000002">
    <property type="protein sequence ID" value="MCH6163820.1"/>
    <property type="molecule type" value="Genomic_DNA"/>
</dbReference>
<dbReference type="RefSeq" id="WP_241062685.1">
    <property type="nucleotide sequence ID" value="NZ_JAKWJU010000002.1"/>
</dbReference>
<organism evidence="3 4">
    <name type="scientific">Streptomyces marispadix</name>
    <dbReference type="NCBI Taxonomy" id="2922868"/>
    <lineage>
        <taxon>Bacteria</taxon>
        <taxon>Bacillati</taxon>
        <taxon>Actinomycetota</taxon>
        <taxon>Actinomycetes</taxon>
        <taxon>Kitasatosporales</taxon>
        <taxon>Streptomycetaceae</taxon>
        <taxon>Streptomyces</taxon>
    </lineage>
</organism>
<dbReference type="Pfam" id="PF04303">
    <property type="entry name" value="PrpF"/>
    <property type="match status" value="1"/>
</dbReference>
<dbReference type="SUPFAM" id="SSF54506">
    <property type="entry name" value="Diaminopimelate epimerase-like"/>
    <property type="match status" value="2"/>
</dbReference>